<evidence type="ECO:0008006" key="8">
    <source>
        <dbReference type="Google" id="ProtNLM"/>
    </source>
</evidence>
<dbReference type="AlphaFoldDB" id="A0A0M8MYX8"/>
<evidence type="ECO:0000313" key="6">
    <source>
        <dbReference type="EMBL" id="KOS16341.1"/>
    </source>
</evidence>
<evidence type="ECO:0000256" key="2">
    <source>
        <dbReference type="ARBA" id="ARBA00022692"/>
    </source>
</evidence>
<dbReference type="OrthoDB" id="269173at2759"/>
<dbReference type="VEuPathDB" id="FungiDB:Malapachy_3613"/>
<feature type="transmembrane region" description="Helical" evidence="5">
    <location>
        <begin position="98"/>
        <end position="120"/>
    </location>
</feature>
<gene>
    <name evidence="6" type="ORF">Malapachy_3613</name>
</gene>
<evidence type="ECO:0000256" key="1">
    <source>
        <dbReference type="ARBA" id="ARBA00004141"/>
    </source>
</evidence>
<comment type="caution">
    <text evidence="6">The sequence shown here is derived from an EMBL/GenBank/DDBJ whole genome shotgun (WGS) entry which is preliminary data.</text>
</comment>
<dbReference type="Pfam" id="PF04241">
    <property type="entry name" value="DUF423"/>
    <property type="match status" value="1"/>
</dbReference>
<accession>A0A0M8MYX8</accession>
<dbReference type="PANTHER" id="PTHR43461:SF1">
    <property type="entry name" value="TRANSMEMBRANE PROTEIN 256"/>
    <property type="match status" value="1"/>
</dbReference>
<keyword evidence="3 5" id="KW-1133">Transmembrane helix</keyword>
<dbReference type="GO" id="GO:0016020">
    <property type="term" value="C:membrane"/>
    <property type="evidence" value="ECO:0007669"/>
    <property type="project" value="UniProtKB-SubCell"/>
</dbReference>
<dbReference type="EMBL" id="LGAV01000001">
    <property type="protein sequence ID" value="KOS16341.1"/>
    <property type="molecule type" value="Genomic_DNA"/>
</dbReference>
<reference evidence="6 7" key="1">
    <citation type="submission" date="2015-07" db="EMBL/GenBank/DDBJ databases">
        <title>Draft Genome Sequence of Malassezia furfur CBS1878 and Malassezia pachydermatis CBS1879.</title>
        <authorList>
            <person name="Triana S."/>
            <person name="Ohm R."/>
            <person name="Gonzalez A."/>
            <person name="DeCock H."/>
            <person name="Restrepo S."/>
            <person name="Celis A."/>
        </authorList>
    </citation>
    <scope>NUCLEOTIDE SEQUENCE [LARGE SCALE GENOMIC DNA]</scope>
    <source>
        <strain evidence="6 7">CBS 1879</strain>
    </source>
</reference>
<organism evidence="6 7">
    <name type="scientific">Malassezia pachydermatis</name>
    <dbReference type="NCBI Taxonomy" id="77020"/>
    <lineage>
        <taxon>Eukaryota</taxon>
        <taxon>Fungi</taxon>
        <taxon>Dikarya</taxon>
        <taxon>Basidiomycota</taxon>
        <taxon>Ustilaginomycotina</taxon>
        <taxon>Malasseziomycetes</taxon>
        <taxon>Malasseziales</taxon>
        <taxon>Malasseziaceae</taxon>
        <taxon>Malassezia</taxon>
    </lineage>
</organism>
<name>A0A0M8MYX8_9BASI</name>
<feature type="transmembrane region" description="Helical" evidence="5">
    <location>
        <begin position="41"/>
        <end position="58"/>
    </location>
</feature>
<keyword evidence="2 5" id="KW-0812">Transmembrane</keyword>
<evidence type="ECO:0000313" key="7">
    <source>
        <dbReference type="Proteomes" id="UP000037751"/>
    </source>
</evidence>
<evidence type="ECO:0000256" key="4">
    <source>
        <dbReference type="ARBA" id="ARBA00023136"/>
    </source>
</evidence>
<keyword evidence="7" id="KW-1185">Reference proteome</keyword>
<dbReference type="Proteomes" id="UP000037751">
    <property type="component" value="Unassembled WGS sequence"/>
</dbReference>
<keyword evidence="4 5" id="KW-0472">Membrane</keyword>
<evidence type="ECO:0000256" key="3">
    <source>
        <dbReference type="ARBA" id="ARBA00022989"/>
    </source>
</evidence>
<evidence type="ECO:0000256" key="5">
    <source>
        <dbReference type="SAM" id="Phobius"/>
    </source>
</evidence>
<proteinExistence type="predicted"/>
<sequence length="126" mass="13117">MTWLGTFTGLSGASAVALGAFGAHALKDKLNAHQTTSWSTATKYQLIHTAVLLFITSVRPLRGANKFAAYAFATGIVLFSGSIYGLCLLPAGHGLRKLLGPATPLGGLSFIAGWLALAYARVPVTL</sequence>
<comment type="subcellular location">
    <subcellularLocation>
        <location evidence="1">Membrane</location>
        <topology evidence="1">Multi-pass membrane protein</topology>
    </subcellularLocation>
</comment>
<dbReference type="PANTHER" id="PTHR43461">
    <property type="entry name" value="TRANSMEMBRANE PROTEIN 256"/>
    <property type="match status" value="1"/>
</dbReference>
<dbReference type="InterPro" id="IPR006696">
    <property type="entry name" value="DUF423"/>
</dbReference>
<dbReference type="GeneID" id="28729954"/>
<feature type="transmembrane region" description="Helical" evidence="5">
    <location>
        <begin position="70"/>
        <end position="92"/>
    </location>
</feature>
<dbReference type="RefSeq" id="XP_017993973.1">
    <property type="nucleotide sequence ID" value="XM_018138078.1"/>
</dbReference>
<protein>
    <recommendedName>
        <fullName evidence="8">DUF423-domain-containing protein</fullName>
    </recommendedName>
</protein>